<reference evidence="8 9" key="1">
    <citation type="submission" date="2019-02" db="EMBL/GenBank/DDBJ databases">
        <title>Deep-cultivation of Planctomycetes and their phenomic and genomic characterization uncovers novel biology.</title>
        <authorList>
            <person name="Wiegand S."/>
            <person name="Jogler M."/>
            <person name="Boedeker C."/>
            <person name="Pinto D."/>
            <person name="Vollmers J."/>
            <person name="Rivas-Marin E."/>
            <person name="Kohn T."/>
            <person name="Peeters S.H."/>
            <person name="Heuer A."/>
            <person name="Rast P."/>
            <person name="Oberbeckmann S."/>
            <person name="Bunk B."/>
            <person name="Jeske O."/>
            <person name="Meyerdierks A."/>
            <person name="Storesund J.E."/>
            <person name="Kallscheuer N."/>
            <person name="Luecker S."/>
            <person name="Lage O.M."/>
            <person name="Pohl T."/>
            <person name="Merkel B.J."/>
            <person name="Hornburger P."/>
            <person name="Mueller R.-W."/>
            <person name="Bruemmer F."/>
            <person name="Labrenz M."/>
            <person name="Spormann A.M."/>
            <person name="Op den Camp H."/>
            <person name="Overmann J."/>
            <person name="Amann R."/>
            <person name="Jetten M.S.M."/>
            <person name="Mascher T."/>
            <person name="Medema M.H."/>
            <person name="Devos D.P."/>
            <person name="Kaster A.-K."/>
            <person name="Ovreas L."/>
            <person name="Rohde M."/>
            <person name="Galperin M.Y."/>
            <person name="Jogler C."/>
        </authorList>
    </citation>
    <scope>NUCLEOTIDE SEQUENCE [LARGE SCALE GENOMIC DNA]</scope>
    <source>
        <strain evidence="8 9">ETA_A1</strain>
    </source>
</reference>
<evidence type="ECO:0000256" key="6">
    <source>
        <dbReference type="ARBA" id="ARBA00022691"/>
    </source>
</evidence>
<dbReference type="PANTHER" id="PTHR23417">
    <property type="entry name" value="3-DEOXY-D-MANNO-OCTULOSONIC-ACID TRANSFERASE/TRNA GUANINE-N 7 - -METHYLTRANSFERASE"/>
    <property type="match status" value="1"/>
</dbReference>
<dbReference type="KEGG" id="uli:ETAA1_56610"/>
<gene>
    <name evidence="8" type="primary">trmB_2</name>
    <name evidence="8" type="ORF">ETAA1_56610</name>
</gene>
<organism evidence="8 9">
    <name type="scientific">Urbifossiella limnaea</name>
    <dbReference type="NCBI Taxonomy" id="2528023"/>
    <lineage>
        <taxon>Bacteria</taxon>
        <taxon>Pseudomonadati</taxon>
        <taxon>Planctomycetota</taxon>
        <taxon>Planctomycetia</taxon>
        <taxon>Gemmatales</taxon>
        <taxon>Gemmataceae</taxon>
        <taxon>Urbifossiella</taxon>
    </lineage>
</organism>
<dbReference type="EC" id="2.1.1.33" evidence="3"/>
<dbReference type="GO" id="GO:0008176">
    <property type="term" value="F:tRNA (guanine(46)-N7)-methyltransferase activity"/>
    <property type="evidence" value="ECO:0007669"/>
    <property type="project" value="UniProtKB-EC"/>
</dbReference>
<evidence type="ECO:0000256" key="2">
    <source>
        <dbReference type="ARBA" id="ARBA00003015"/>
    </source>
</evidence>
<evidence type="ECO:0000256" key="3">
    <source>
        <dbReference type="ARBA" id="ARBA00011977"/>
    </source>
</evidence>
<dbReference type="GO" id="GO:0043527">
    <property type="term" value="C:tRNA methyltransferase complex"/>
    <property type="evidence" value="ECO:0007669"/>
    <property type="project" value="TreeGrafter"/>
</dbReference>
<evidence type="ECO:0000313" key="8">
    <source>
        <dbReference type="EMBL" id="QDU23656.1"/>
    </source>
</evidence>
<evidence type="ECO:0000256" key="7">
    <source>
        <dbReference type="ARBA" id="ARBA00022694"/>
    </source>
</evidence>
<sequence length="257" mass="28935">MHPPEQPRPGDVEREFGVAFPGRIAEPTKWTQTALKAMPADGRLNWRELFGRDAPVVLDVGCGNGRFLIGSALTRPDHDHLGTDILPVVVRYARKRGNQRALANVRFAVLGGLELVERYVEPHSVAEIHCYHPQPFYDPAQVHRRLVTPNFLAAVHRALIPGGLFVVQTDNPGYWKYVREVVPVFFDFHERIGRWPDSPKGRTRREIVALKKGLPVFRGHGTAKADLSEDEAIRLADALPAPVFDADRRLRDLDRLG</sequence>
<dbReference type="InterPro" id="IPR029063">
    <property type="entry name" value="SAM-dependent_MTases_sf"/>
</dbReference>
<dbReference type="Proteomes" id="UP000319576">
    <property type="component" value="Chromosome"/>
</dbReference>
<keyword evidence="6" id="KW-0949">S-adenosyl-L-methionine</keyword>
<dbReference type="OrthoDB" id="210480at2"/>
<accession>A0A517Y1K5</accession>
<evidence type="ECO:0000256" key="5">
    <source>
        <dbReference type="ARBA" id="ARBA00022679"/>
    </source>
</evidence>
<dbReference type="Pfam" id="PF02390">
    <property type="entry name" value="Methyltransf_4"/>
    <property type="match status" value="1"/>
</dbReference>
<dbReference type="PANTHER" id="PTHR23417:SF14">
    <property type="entry name" value="PENTACOTRIPEPTIDE-REPEAT REGION OF PRORP DOMAIN-CONTAINING PROTEIN"/>
    <property type="match status" value="1"/>
</dbReference>
<comment type="function">
    <text evidence="2">Catalyzes the formation of N(7)-methylguanine at position 46 (m7G46) in tRNA.</text>
</comment>
<dbReference type="PROSITE" id="PS51625">
    <property type="entry name" value="SAM_MT_TRMB"/>
    <property type="match status" value="1"/>
</dbReference>
<dbReference type="CDD" id="cd02440">
    <property type="entry name" value="AdoMet_MTases"/>
    <property type="match status" value="1"/>
</dbReference>
<dbReference type="RefSeq" id="WP_145243885.1">
    <property type="nucleotide sequence ID" value="NZ_CP036273.1"/>
</dbReference>
<dbReference type="InterPro" id="IPR003358">
    <property type="entry name" value="tRNA_(Gua-N-7)_MeTrfase_Trmb"/>
</dbReference>
<dbReference type="Gene3D" id="3.40.50.150">
    <property type="entry name" value="Vaccinia Virus protein VP39"/>
    <property type="match status" value="1"/>
</dbReference>
<dbReference type="EMBL" id="CP036273">
    <property type="protein sequence ID" value="QDU23656.1"/>
    <property type="molecule type" value="Genomic_DNA"/>
</dbReference>
<evidence type="ECO:0000313" key="9">
    <source>
        <dbReference type="Proteomes" id="UP000319576"/>
    </source>
</evidence>
<evidence type="ECO:0000256" key="4">
    <source>
        <dbReference type="ARBA" id="ARBA00022603"/>
    </source>
</evidence>
<dbReference type="AlphaFoldDB" id="A0A517Y1K5"/>
<protein>
    <recommendedName>
        <fullName evidence="3">tRNA (guanine(46)-N(7))-methyltransferase</fullName>
        <ecNumber evidence="3">2.1.1.33</ecNumber>
    </recommendedName>
</protein>
<dbReference type="SUPFAM" id="SSF53335">
    <property type="entry name" value="S-adenosyl-L-methionine-dependent methyltransferases"/>
    <property type="match status" value="1"/>
</dbReference>
<comment type="catalytic activity">
    <reaction evidence="1">
        <text>guanosine(46) in tRNA + S-adenosyl-L-methionine = N(7)-methylguanosine(46) in tRNA + S-adenosyl-L-homocysteine</text>
        <dbReference type="Rhea" id="RHEA:42708"/>
        <dbReference type="Rhea" id="RHEA-COMP:10188"/>
        <dbReference type="Rhea" id="RHEA-COMP:10189"/>
        <dbReference type="ChEBI" id="CHEBI:57856"/>
        <dbReference type="ChEBI" id="CHEBI:59789"/>
        <dbReference type="ChEBI" id="CHEBI:74269"/>
        <dbReference type="ChEBI" id="CHEBI:74480"/>
        <dbReference type="EC" id="2.1.1.33"/>
    </reaction>
</comment>
<keyword evidence="5 8" id="KW-0808">Transferase</keyword>
<proteinExistence type="predicted"/>
<keyword evidence="4 8" id="KW-0489">Methyltransferase</keyword>
<keyword evidence="7" id="KW-0819">tRNA processing</keyword>
<evidence type="ECO:0000256" key="1">
    <source>
        <dbReference type="ARBA" id="ARBA00000142"/>
    </source>
</evidence>
<name>A0A517Y1K5_9BACT</name>
<keyword evidence="9" id="KW-1185">Reference proteome</keyword>